<dbReference type="InterPro" id="IPR036388">
    <property type="entry name" value="WH-like_DNA-bd_sf"/>
</dbReference>
<evidence type="ECO:0000313" key="7">
    <source>
        <dbReference type="Proteomes" id="UP000218231"/>
    </source>
</evidence>
<evidence type="ECO:0000313" key="6">
    <source>
        <dbReference type="EMBL" id="PAV92763.1"/>
    </source>
</evidence>
<dbReference type="Gene3D" id="3.40.190.290">
    <property type="match status" value="1"/>
</dbReference>
<dbReference type="PANTHER" id="PTHR30537">
    <property type="entry name" value="HTH-TYPE TRANSCRIPTIONAL REGULATOR"/>
    <property type="match status" value="1"/>
</dbReference>
<evidence type="ECO:0000256" key="1">
    <source>
        <dbReference type="ARBA" id="ARBA00009437"/>
    </source>
</evidence>
<dbReference type="Proteomes" id="UP000218231">
    <property type="component" value="Unassembled WGS sequence"/>
</dbReference>
<dbReference type="InterPro" id="IPR005119">
    <property type="entry name" value="LysR_subst-bd"/>
</dbReference>
<dbReference type="SUPFAM" id="SSF46785">
    <property type="entry name" value="Winged helix' DNA-binding domain"/>
    <property type="match status" value="1"/>
</dbReference>
<reference evidence="6 7" key="1">
    <citation type="journal article" date="2017" name="Curr. Biol.">
        <title>Genome architecture and evolution of a unichromosomal asexual nematode.</title>
        <authorList>
            <person name="Fradin H."/>
            <person name="Zegar C."/>
            <person name="Gutwein M."/>
            <person name="Lucas J."/>
            <person name="Kovtun M."/>
            <person name="Corcoran D."/>
            <person name="Baugh L.R."/>
            <person name="Kiontke K."/>
            <person name="Gunsalus K."/>
            <person name="Fitch D.H."/>
            <person name="Piano F."/>
        </authorList>
    </citation>
    <scope>NUCLEOTIDE SEQUENCE [LARGE SCALE GENOMIC DNA]</scope>
    <source>
        <strain evidence="6">PF1309</strain>
    </source>
</reference>
<dbReference type="InterPro" id="IPR058163">
    <property type="entry name" value="LysR-type_TF_proteobact-type"/>
</dbReference>
<dbReference type="GO" id="GO:0043565">
    <property type="term" value="F:sequence-specific DNA binding"/>
    <property type="evidence" value="ECO:0007669"/>
    <property type="project" value="TreeGrafter"/>
</dbReference>
<keyword evidence="7" id="KW-1185">Reference proteome</keyword>
<dbReference type="Pfam" id="PF03466">
    <property type="entry name" value="LysR_substrate"/>
    <property type="match status" value="1"/>
</dbReference>
<gene>
    <name evidence="6" type="ORF">WR25_22361</name>
</gene>
<evidence type="ECO:0000259" key="5">
    <source>
        <dbReference type="PROSITE" id="PS50931"/>
    </source>
</evidence>
<dbReference type="InterPro" id="IPR000847">
    <property type="entry name" value="LysR_HTH_N"/>
</dbReference>
<dbReference type="FunFam" id="1.10.10.10:FF:000001">
    <property type="entry name" value="LysR family transcriptional regulator"/>
    <property type="match status" value="1"/>
</dbReference>
<comment type="caution">
    <text evidence="6">The sequence shown here is derived from an EMBL/GenBank/DDBJ whole genome shotgun (WGS) entry which is preliminary data.</text>
</comment>
<dbReference type="Gene3D" id="1.10.10.10">
    <property type="entry name" value="Winged helix-like DNA-binding domain superfamily/Winged helix DNA-binding domain"/>
    <property type="match status" value="1"/>
</dbReference>
<comment type="similarity">
    <text evidence="1">Belongs to the LysR transcriptional regulatory family.</text>
</comment>
<protein>
    <recommendedName>
        <fullName evidence="5">HTH lysR-type domain-containing protein</fullName>
    </recommendedName>
</protein>
<dbReference type="STRING" id="2018661.A0A2A2M2Y9"/>
<name>A0A2A2M2Y9_9BILA</name>
<keyword evidence="2" id="KW-0805">Transcription regulation</keyword>
<dbReference type="InterPro" id="IPR036390">
    <property type="entry name" value="WH_DNA-bd_sf"/>
</dbReference>
<dbReference type="PANTHER" id="PTHR30537:SF31">
    <property type="entry name" value="TRANSCRIPTIONAL REGULATOR, LYSR FAMILY"/>
    <property type="match status" value="1"/>
</dbReference>
<evidence type="ECO:0000256" key="3">
    <source>
        <dbReference type="ARBA" id="ARBA00023125"/>
    </source>
</evidence>
<evidence type="ECO:0000256" key="2">
    <source>
        <dbReference type="ARBA" id="ARBA00023015"/>
    </source>
</evidence>
<dbReference type="Pfam" id="PF00126">
    <property type="entry name" value="HTH_1"/>
    <property type="match status" value="1"/>
</dbReference>
<dbReference type="GO" id="GO:0003700">
    <property type="term" value="F:DNA-binding transcription factor activity"/>
    <property type="evidence" value="ECO:0007669"/>
    <property type="project" value="InterPro"/>
</dbReference>
<feature type="domain" description="HTH lysR-type" evidence="5">
    <location>
        <begin position="16"/>
        <end position="73"/>
    </location>
</feature>
<proteinExistence type="inferred from homology"/>
<dbReference type="AlphaFoldDB" id="A0A2A2M2Y9"/>
<accession>A0A2A2M2Y9</accession>
<organism evidence="6 7">
    <name type="scientific">Diploscapter pachys</name>
    <dbReference type="NCBI Taxonomy" id="2018661"/>
    <lineage>
        <taxon>Eukaryota</taxon>
        <taxon>Metazoa</taxon>
        <taxon>Ecdysozoa</taxon>
        <taxon>Nematoda</taxon>
        <taxon>Chromadorea</taxon>
        <taxon>Rhabditida</taxon>
        <taxon>Rhabditina</taxon>
        <taxon>Rhabditomorpha</taxon>
        <taxon>Rhabditoidea</taxon>
        <taxon>Rhabditidae</taxon>
        <taxon>Diploscapter</taxon>
    </lineage>
</organism>
<dbReference type="GO" id="GO:0006351">
    <property type="term" value="P:DNA-templated transcription"/>
    <property type="evidence" value="ECO:0007669"/>
    <property type="project" value="TreeGrafter"/>
</dbReference>
<dbReference type="SUPFAM" id="SSF53850">
    <property type="entry name" value="Periplasmic binding protein-like II"/>
    <property type="match status" value="1"/>
</dbReference>
<dbReference type="EMBL" id="LIAE01006029">
    <property type="protein sequence ID" value="PAV92763.1"/>
    <property type="molecule type" value="Genomic_DNA"/>
</dbReference>
<evidence type="ECO:0000256" key="4">
    <source>
        <dbReference type="ARBA" id="ARBA00023163"/>
    </source>
</evidence>
<sequence length="322" mass="35355">MADDAAVSRGRVLPMFDLNDLYLYAKVVEHGGFAPAGRILGLPKSRLSRRVAKLEERLGVRLIQRSTRQFQVTEVGLEYYRHCLGMLEQAVAAEDAVERNRAEPRGIVRLASSTALLDSRLAPMLARFMAQCPVVELLVKSYNRRVDVIGEGFDLVLSVQHQPLESSELVMRRLAPSRQCLVVAPGLLAEHGRPVSPEGLQVLPSLNWGANVQDATWMLIGPAGAEAAVRHRPRVVSDDLTVLREAALAGVGAVLLPEEAVRADLADGRLVHVLDDWAPREGEVVALFPSRRGLMPAVRKLIDYLADAFEQEQQTATPVRAC</sequence>
<dbReference type="PROSITE" id="PS50931">
    <property type="entry name" value="HTH_LYSR"/>
    <property type="match status" value="1"/>
</dbReference>
<keyword evidence="4" id="KW-0804">Transcription</keyword>
<dbReference type="OrthoDB" id="10057859at2759"/>
<keyword evidence="3" id="KW-0238">DNA-binding</keyword>